<dbReference type="Proteomes" id="UP001252270">
    <property type="component" value="Unassembled WGS sequence"/>
</dbReference>
<protein>
    <submittedName>
        <fullName evidence="1">Uncharacterized protein</fullName>
    </submittedName>
</protein>
<dbReference type="RefSeq" id="WP_309636129.1">
    <property type="nucleotide sequence ID" value="NZ_JARWAL010000004.1"/>
</dbReference>
<keyword evidence="2" id="KW-1185">Reference proteome</keyword>
<proteinExistence type="predicted"/>
<evidence type="ECO:0000313" key="1">
    <source>
        <dbReference type="EMBL" id="MDR5892330.1"/>
    </source>
</evidence>
<comment type="caution">
    <text evidence="1">The sequence shown here is derived from an EMBL/GenBank/DDBJ whole genome shotgun (WGS) entry which is preliminary data.</text>
</comment>
<sequence>MTDSLQCSVKGALPSQKHDQQIQVAIEAYLQERSAILALGREVPERIGGNDNIIGRIGEFIGLRFLEALGQRPEKVEGASKPGYDYDLVEGACRTQVKAITYENQRGRSVRLTPGWTQFEVVQLERTPR</sequence>
<evidence type="ECO:0000313" key="2">
    <source>
        <dbReference type="Proteomes" id="UP001252270"/>
    </source>
</evidence>
<organism evidence="1 2">
    <name type="scientific">Halomonas mongoliensis</name>
    <dbReference type="NCBI Taxonomy" id="321265"/>
    <lineage>
        <taxon>Bacteria</taxon>
        <taxon>Pseudomonadati</taxon>
        <taxon>Pseudomonadota</taxon>
        <taxon>Gammaproteobacteria</taxon>
        <taxon>Oceanospirillales</taxon>
        <taxon>Halomonadaceae</taxon>
        <taxon>Halomonas</taxon>
    </lineage>
</organism>
<dbReference type="EMBL" id="JARWAL010000004">
    <property type="protein sequence ID" value="MDR5892330.1"/>
    <property type="molecule type" value="Genomic_DNA"/>
</dbReference>
<reference evidence="1 2" key="1">
    <citation type="submission" date="2023-04" db="EMBL/GenBank/DDBJ databases">
        <title>A long-awaited taxogenomic arrangement of the family Halomonadaceae.</title>
        <authorList>
            <person name="De La Haba R."/>
            <person name="Chuvochina M."/>
            <person name="Wittouck S."/>
            <person name="Arahal D.R."/>
            <person name="Sanchez-Porro C."/>
            <person name="Hugenholtz P."/>
            <person name="Ventosa A."/>
        </authorList>
    </citation>
    <scope>NUCLEOTIDE SEQUENCE [LARGE SCALE GENOMIC DNA]</scope>
    <source>
        <strain evidence="1 2">DSM 17332</strain>
    </source>
</reference>
<accession>A0ABU1GKI2</accession>
<gene>
    <name evidence="1" type="ORF">QC820_05835</name>
</gene>
<name>A0ABU1GKI2_9GAMM</name>